<sequence>GWVALGGPVTIFTFKPDTVVRTFPLGERRPT</sequence>
<dbReference type="EMBL" id="BARV01044111">
    <property type="protein sequence ID" value="GAI69250.1"/>
    <property type="molecule type" value="Genomic_DNA"/>
</dbReference>
<name>X1S1C1_9ZZZZ</name>
<reference evidence="1" key="1">
    <citation type="journal article" date="2014" name="Front. Microbiol.">
        <title>High frequency of phylogenetically diverse reductive dehalogenase-homologous genes in deep subseafloor sedimentary metagenomes.</title>
        <authorList>
            <person name="Kawai M."/>
            <person name="Futagami T."/>
            <person name="Toyoda A."/>
            <person name="Takaki Y."/>
            <person name="Nishi S."/>
            <person name="Hori S."/>
            <person name="Arai W."/>
            <person name="Tsubouchi T."/>
            <person name="Morono Y."/>
            <person name="Uchiyama I."/>
            <person name="Ito T."/>
            <person name="Fujiyama A."/>
            <person name="Inagaki F."/>
            <person name="Takami H."/>
        </authorList>
    </citation>
    <scope>NUCLEOTIDE SEQUENCE</scope>
    <source>
        <strain evidence="1">Expedition CK06-06</strain>
    </source>
</reference>
<gene>
    <name evidence="1" type="ORF">S06H3_65477</name>
</gene>
<feature type="non-terminal residue" evidence="1">
    <location>
        <position position="1"/>
    </location>
</feature>
<dbReference type="AlphaFoldDB" id="X1S1C1"/>
<evidence type="ECO:0000313" key="1">
    <source>
        <dbReference type="EMBL" id="GAI69250.1"/>
    </source>
</evidence>
<accession>X1S1C1</accession>
<proteinExistence type="predicted"/>
<protein>
    <submittedName>
        <fullName evidence="1">Uncharacterized protein</fullName>
    </submittedName>
</protein>
<organism evidence="1">
    <name type="scientific">marine sediment metagenome</name>
    <dbReference type="NCBI Taxonomy" id="412755"/>
    <lineage>
        <taxon>unclassified sequences</taxon>
        <taxon>metagenomes</taxon>
        <taxon>ecological metagenomes</taxon>
    </lineage>
</organism>
<comment type="caution">
    <text evidence="1">The sequence shown here is derived from an EMBL/GenBank/DDBJ whole genome shotgun (WGS) entry which is preliminary data.</text>
</comment>